<dbReference type="Proteomes" id="UP000013750">
    <property type="component" value="Unassembled WGS sequence"/>
</dbReference>
<feature type="region of interest" description="Disordered" evidence="5">
    <location>
        <begin position="77"/>
        <end position="120"/>
    </location>
</feature>
<gene>
    <name evidence="9" type="ORF">I592_03180</name>
    <name evidence="8" type="ORF">UKC_00268</name>
</gene>
<dbReference type="InterPro" id="IPR001078">
    <property type="entry name" value="2-oxoacid_DH_actylTfrase"/>
</dbReference>
<dbReference type="OrthoDB" id="9805770at2"/>
<protein>
    <recommendedName>
        <fullName evidence="4">Dihydrolipoamide acetyltransferase component of pyruvate dehydrogenase complex</fullName>
        <ecNumber evidence="4">2.3.1.-</ecNumber>
    </recommendedName>
</protein>
<reference evidence="9 11" key="2">
    <citation type="submission" date="2013-03" db="EMBL/GenBank/DDBJ databases">
        <title>The Genome Sequence of Enterococcus gilvus ATCC BAA-350 (PacBio/Illumina hybrid assembly).</title>
        <authorList>
            <consortium name="The Broad Institute Genomics Platform"/>
            <consortium name="The Broad Institute Genome Sequencing Center for Infectious Disease"/>
            <person name="Earl A."/>
            <person name="Russ C."/>
            <person name="Gilmore M."/>
            <person name="Surin D."/>
            <person name="Walker B."/>
            <person name="Young S."/>
            <person name="Zeng Q."/>
            <person name="Gargeya S."/>
            <person name="Fitzgerald M."/>
            <person name="Haas B."/>
            <person name="Abouelleil A."/>
            <person name="Allen A.W."/>
            <person name="Alvarado L."/>
            <person name="Arachchi H.M."/>
            <person name="Berlin A.M."/>
            <person name="Chapman S.B."/>
            <person name="Gainer-Dewar J."/>
            <person name="Goldberg J."/>
            <person name="Griggs A."/>
            <person name="Gujja S."/>
            <person name="Hansen M."/>
            <person name="Howarth C."/>
            <person name="Imamovic A."/>
            <person name="Ireland A."/>
            <person name="Larimer J."/>
            <person name="McCowan C."/>
            <person name="Murphy C."/>
            <person name="Pearson M."/>
            <person name="Poon T.W."/>
            <person name="Priest M."/>
            <person name="Roberts A."/>
            <person name="Saif S."/>
            <person name="Shea T."/>
            <person name="Sisk P."/>
            <person name="Sykes S."/>
            <person name="Wortman J."/>
            <person name="Nusbaum C."/>
            <person name="Birren B."/>
        </authorList>
    </citation>
    <scope>NUCLEOTIDE SEQUENCE [LARGE SCALE GENOMIC DNA]</scope>
    <source>
        <strain evidence="9 11">ATCC BAA-350</strain>
    </source>
</reference>
<dbReference type="Gene3D" id="3.30.559.10">
    <property type="entry name" value="Chloramphenicol acetyltransferase-like domain"/>
    <property type="match status" value="1"/>
</dbReference>
<dbReference type="eggNOG" id="COG0508">
    <property type="taxonomic scope" value="Bacteria"/>
</dbReference>
<dbReference type="SUPFAM" id="SSF47005">
    <property type="entry name" value="Peripheral subunit-binding domain of 2-oxo acid dehydrogenase complex"/>
    <property type="match status" value="1"/>
</dbReference>
<proteinExistence type="inferred from homology"/>
<evidence type="ECO:0000256" key="4">
    <source>
        <dbReference type="RuleBase" id="RU003423"/>
    </source>
</evidence>
<dbReference type="SUPFAM" id="SSF51230">
    <property type="entry name" value="Single hybrid motif"/>
    <property type="match status" value="1"/>
</dbReference>
<feature type="domain" description="Peripheral subunit-binding (PSBD)" evidence="7">
    <location>
        <begin position="131"/>
        <end position="168"/>
    </location>
</feature>
<comment type="caution">
    <text evidence="8">The sequence shown here is derived from an EMBL/GenBank/DDBJ whole genome shotgun (WGS) entry which is preliminary data.</text>
</comment>
<evidence type="ECO:0000313" key="8">
    <source>
        <dbReference type="EMBL" id="EOI58196.1"/>
    </source>
</evidence>
<dbReference type="CDD" id="cd06849">
    <property type="entry name" value="lipoyl_domain"/>
    <property type="match status" value="1"/>
</dbReference>
<evidence type="ECO:0000256" key="2">
    <source>
        <dbReference type="ARBA" id="ARBA00007317"/>
    </source>
</evidence>
<dbReference type="InterPro" id="IPR000089">
    <property type="entry name" value="Biotin_lipoyl"/>
</dbReference>
<dbReference type="InterPro" id="IPR045257">
    <property type="entry name" value="E2/Pdx1"/>
</dbReference>
<dbReference type="Pfam" id="PF02817">
    <property type="entry name" value="E3_binding"/>
    <property type="match status" value="1"/>
</dbReference>
<comment type="similarity">
    <text evidence="2 4">Belongs to the 2-oxoacid dehydrogenase family.</text>
</comment>
<evidence type="ECO:0000256" key="5">
    <source>
        <dbReference type="SAM" id="MobiDB-lite"/>
    </source>
</evidence>
<dbReference type="Pfam" id="PF00364">
    <property type="entry name" value="Biotin_lipoyl"/>
    <property type="match status" value="1"/>
</dbReference>
<evidence type="ECO:0000259" key="7">
    <source>
        <dbReference type="PROSITE" id="PS51826"/>
    </source>
</evidence>
<feature type="compositionally biased region" description="Basic and acidic residues" evidence="5">
    <location>
        <begin position="86"/>
        <end position="115"/>
    </location>
</feature>
<evidence type="ECO:0000256" key="3">
    <source>
        <dbReference type="ARBA" id="ARBA00022823"/>
    </source>
</evidence>
<dbReference type="Pfam" id="PF00198">
    <property type="entry name" value="2-oxoacid_dh"/>
    <property type="match status" value="1"/>
</dbReference>
<dbReference type="PROSITE" id="PS51826">
    <property type="entry name" value="PSBD"/>
    <property type="match status" value="1"/>
</dbReference>
<evidence type="ECO:0000313" key="9">
    <source>
        <dbReference type="EMBL" id="EOW79042.1"/>
    </source>
</evidence>
<feature type="domain" description="Lipoyl-binding" evidence="6">
    <location>
        <begin position="2"/>
        <end position="77"/>
    </location>
</feature>
<keyword evidence="8" id="KW-0670">Pyruvate</keyword>
<dbReference type="InterPro" id="IPR036625">
    <property type="entry name" value="E3-bd_dom_sf"/>
</dbReference>
<dbReference type="Proteomes" id="UP000014160">
    <property type="component" value="Unassembled WGS sequence"/>
</dbReference>
<dbReference type="InterPro" id="IPR023213">
    <property type="entry name" value="CAT-like_dom_sf"/>
</dbReference>
<keyword evidence="3 4" id="KW-0450">Lipoyl</keyword>
<dbReference type="GO" id="GO:0006086">
    <property type="term" value="P:pyruvate decarboxylation to acetyl-CoA"/>
    <property type="evidence" value="ECO:0007669"/>
    <property type="project" value="InterPro"/>
</dbReference>
<comment type="cofactor">
    <cofactor evidence="1 4">
        <name>(R)-lipoate</name>
        <dbReference type="ChEBI" id="CHEBI:83088"/>
    </cofactor>
</comment>
<dbReference type="PATRIC" id="fig|1158614.3.peg.259"/>
<evidence type="ECO:0000259" key="6">
    <source>
        <dbReference type="PROSITE" id="PS50968"/>
    </source>
</evidence>
<evidence type="ECO:0000256" key="1">
    <source>
        <dbReference type="ARBA" id="ARBA00001938"/>
    </source>
</evidence>
<name>R2VKL4_9ENTE</name>
<keyword evidence="4 8" id="KW-0808">Transferase</keyword>
<dbReference type="SUPFAM" id="SSF52777">
    <property type="entry name" value="CoA-dependent acyltransferases"/>
    <property type="match status" value="1"/>
</dbReference>
<dbReference type="RefSeq" id="WP_010778719.1">
    <property type="nucleotide sequence ID" value="NZ_ASWH01000002.1"/>
</dbReference>
<dbReference type="GO" id="GO:0016746">
    <property type="term" value="F:acyltransferase activity"/>
    <property type="evidence" value="ECO:0007669"/>
    <property type="project" value="UniProtKB-KW"/>
</dbReference>
<dbReference type="InterPro" id="IPR011053">
    <property type="entry name" value="Single_hybrid_motif"/>
</dbReference>
<dbReference type="EMBL" id="ASWH01000002">
    <property type="protein sequence ID" value="EOW79042.1"/>
    <property type="molecule type" value="Genomic_DNA"/>
</dbReference>
<dbReference type="AlphaFoldDB" id="R2VKL4"/>
<dbReference type="PANTHER" id="PTHR23151:SF90">
    <property type="entry name" value="DIHYDROLIPOYLLYSINE-RESIDUE ACETYLTRANSFERASE COMPONENT OF PYRUVATE DEHYDROGENASE COMPLEX, MITOCHONDRIAL-RELATED"/>
    <property type="match status" value="1"/>
</dbReference>
<dbReference type="InterPro" id="IPR004167">
    <property type="entry name" value="PSBD"/>
</dbReference>
<dbReference type="PROSITE" id="PS50968">
    <property type="entry name" value="BIOTINYL_LIPOYL"/>
    <property type="match status" value="1"/>
</dbReference>
<dbReference type="Gene3D" id="2.40.50.100">
    <property type="match status" value="1"/>
</dbReference>
<accession>R2VKL4</accession>
<dbReference type="PANTHER" id="PTHR23151">
    <property type="entry name" value="DIHYDROLIPOAMIDE ACETYL/SUCCINYL-TRANSFERASE-RELATED"/>
    <property type="match status" value="1"/>
</dbReference>
<evidence type="ECO:0000313" key="10">
    <source>
        <dbReference type="Proteomes" id="UP000013750"/>
    </source>
</evidence>
<sequence length="413" mass="45063">MAAEIIMPKLGLTMTEGTVDTWLKNEGDAITKGEVVCTISSEKLTHDVEATESGKLIQILVQAGEDAPCQAPIGLIGAEGEDVTDTEEKLDTQDKEGKNDEINEQSSAEKERQKDTSLQTDAVKKEGARFFITPLARKIAEEKGVDYTQINGTGGNGRITRRDVEMYVPVLETPTMSTTQPQTEVAKGLSGMRKTIAQRMMTSLHTTAQVTIQQKADITHLLDFITELKMKADIPLVDGQTSITTLLARAVVLALKESPKMNAWYDGEIYKEVSEIHLGIAVALPEGLVVPVIENADHRTLTDLGKTMNSRIHDVRAGSLDGSHYSGSTFTISNLGKSGVEYFTPILNQPEVGILGVGTLIKELALSEEGKIIEQKKLPLSLTFDHQIIDGSPAAEFLSKIIYYLEHPYSLVL</sequence>
<evidence type="ECO:0000313" key="11">
    <source>
        <dbReference type="Proteomes" id="UP000014160"/>
    </source>
</evidence>
<reference evidence="8 10" key="1">
    <citation type="submission" date="2013-02" db="EMBL/GenBank/DDBJ databases">
        <title>The Genome Sequence of Enterococcus gilvus ATCC BAA-350.</title>
        <authorList>
            <consortium name="The Broad Institute Genome Sequencing Platform"/>
            <consortium name="The Broad Institute Genome Sequencing Center for Infectious Disease"/>
            <person name="Earl A.M."/>
            <person name="Gilmore M.S."/>
            <person name="Lebreton F."/>
            <person name="Walker B."/>
            <person name="Young S.K."/>
            <person name="Zeng Q."/>
            <person name="Gargeya S."/>
            <person name="Fitzgerald M."/>
            <person name="Haas B."/>
            <person name="Abouelleil A."/>
            <person name="Alvarado L."/>
            <person name="Arachchi H.M."/>
            <person name="Berlin A.M."/>
            <person name="Chapman S.B."/>
            <person name="Dewar J."/>
            <person name="Goldberg J."/>
            <person name="Griggs A."/>
            <person name="Gujja S."/>
            <person name="Hansen M."/>
            <person name="Howarth C."/>
            <person name="Imamovic A."/>
            <person name="Larimer J."/>
            <person name="McCowan C."/>
            <person name="Murphy C."/>
            <person name="Neiman D."/>
            <person name="Pearson M."/>
            <person name="Priest M."/>
            <person name="Roberts A."/>
            <person name="Saif S."/>
            <person name="Shea T."/>
            <person name="Sisk P."/>
            <person name="Sykes S."/>
            <person name="Wortman J."/>
            <person name="Nusbaum C."/>
            <person name="Birren B."/>
        </authorList>
    </citation>
    <scope>NUCLEOTIDE SEQUENCE [LARGE SCALE GENOMIC DNA]</scope>
    <source>
        <strain evidence="8 10">ATCC BAA-350</strain>
    </source>
</reference>
<keyword evidence="11" id="KW-1185">Reference proteome</keyword>
<organism evidence="8 10">
    <name type="scientific">Enterococcus gilvus ATCC BAA-350</name>
    <dbReference type="NCBI Taxonomy" id="1158614"/>
    <lineage>
        <taxon>Bacteria</taxon>
        <taxon>Bacillati</taxon>
        <taxon>Bacillota</taxon>
        <taxon>Bacilli</taxon>
        <taxon>Lactobacillales</taxon>
        <taxon>Enterococcaceae</taxon>
        <taxon>Enterococcus</taxon>
    </lineage>
</organism>
<dbReference type="EMBL" id="AJDQ01000003">
    <property type="protein sequence ID" value="EOI58196.1"/>
    <property type="molecule type" value="Genomic_DNA"/>
</dbReference>
<dbReference type="EC" id="2.3.1.-" evidence="4"/>
<dbReference type="Gene3D" id="4.10.320.10">
    <property type="entry name" value="E3-binding domain"/>
    <property type="match status" value="1"/>
</dbReference>
<dbReference type="GO" id="GO:0045254">
    <property type="term" value="C:pyruvate dehydrogenase complex"/>
    <property type="evidence" value="ECO:0007669"/>
    <property type="project" value="InterPro"/>
</dbReference>
<keyword evidence="4" id="KW-0012">Acyltransferase</keyword>
<dbReference type="HOGENOM" id="CLU_016733_10_0_9"/>